<keyword evidence="2" id="KW-1133">Transmembrane helix</keyword>
<dbReference type="AlphaFoldDB" id="A0A3P1SET6"/>
<dbReference type="OrthoDB" id="9782542at2"/>
<proteinExistence type="inferred from homology"/>
<dbReference type="Pfam" id="PF03816">
    <property type="entry name" value="LytR_cpsA_psr"/>
    <property type="match status" value="1"/>
</dbReference>
<dbReference type="Gene3D" id="3.40.630.190">
    <property type="entry name" value="LCP protein"/>
    <property type="match status" value="1"/>
</dbReference>
<evidence type="ECO:0000256" key="1">
    <source>
        <dbReference type="ARBA" id="ARBA00006068"/>
    </source>
</evidence>
<evidence type="ECO:0000313" key="4">
    <source>
        <dbReference type="EMBL" id="RRC95658.1"/>
    </source>
</evidence>
<evidence type="ECO:0000256" key="2">
    <source>
        <dbReference type="SAM" id="Phobius"/>
    </source>
</evidence>
<dbReference type="InterPro" id="IPR050922">
    <property type="entry name" value="LytR/CpsA/Psr_CW_biosynth"/>
</dbReference>
<sequence length="352" mass="38138">MFPIGRPTLSFAKRVGILIRMTSSARNAVLAVGVLLLGLVLITYGTFAYLRHSVDARIHHLSVKVDDPPLRASPAPQNSMLERARNALPLNFLILGSDSHFHGSDPRDWHEGAQRSDVIMLLQLNGDRSGASVLSLPGDLLVSVPGEGDSPLNAVYPRGGADLLIQTVRHLMNIPIHHFAVIDFESLSEVTDVIGGVDISTSAGERHFDGAQAMRFVREHPDSAQAEIASVCRQQVWIRSILGNIMERNLLADPHQLGQIVEAFLAHSAFDQGLTFDSLLALALESHQLRSRHIAFLTAPIDGPSVGPHGEPVLLPHAKALAGLAQAWSQDRVEEYVASSGDIQLLDAVPVR</sequence>
<name>A0A3P1SET6_9ACTO</name>
<keyword evidence="5" id="KW-1185">Reference proteome</keyword>
<evidence type="ECO:0000259" key="3">
    <source>
        <dbReference type="Pfam" id="PF03816"/>
    </source>
</evidence>
<feature type="transmembrane region" description="Helical" evidence="2">
    <location>
        <begin position="28"/>
        <end position="50"/>
    </location>
</feature>
<dbReference type="NCBIfam" id="TIGR00350">
    <property type="entry name" value="lytR_cpsA_psr"/>
    <property type="match status" value="1"/>
</dbReference>
<dbReference type="PANTHER" id="PTHR33392">
    <property type="entry name" value="POLYISOPRENYL-TEICHOIC ACID--PEPTIDOGLYCAN TEICHOIC ACID TRANSFERASE TAGU"/>
    <property type="match status" value="1"/>
</dbReference>
<reference evidence="4 5" key="1">
    <citation type="submission" date="2018-11" db="EMBL/GenBank/DDBJ databases">
        <title>Genomes From Bacteria Associated with the Canine Oral Cavity: a Test Case for Automated Genome-Based Taxonomic Assignment.</title>
        <authorList>
            <person name="Coil D.A."/>
            <person name="Jospin G."/>
            <person name="Darling A.E."/>
            <person name="Wallis C."/>
            <person name="Davis I.J."/>
            <person name="Harris S."/>
            <person name="Eisen J.A."/>
            <person name="Holcombe L.J."/>
            <person name="O'Flynn C."/>
        </authorList>
    </citation>
    <scope>NUCLEOTIDE SEQUENCE [LARGE SCALE GENOMIC DNA]</scope>
    <source>
        <strain evidence="4 5">OH770</strain>
    </source>
</reference>
<keyword evidence="2" id="KW-0472">Membrane</keyword>
<gene>
    <name evidence="4" type="ORF">EII11_05170</name>
</gene>
<keyword evidence="2" id="KW-0812">Transmembrane</keyword>
<dbReference type="Proteomes" id="UP000280444">
    <property type="component" value="Unassembled WGS sequence"/>
</dbReference>
<comment type="similarity">
    <text evidence="1">Belongs to the LytR/CpsA/Psr (LCP) family.</text>
</comment>
<dbReference type="InterPro" id="IPR004474">
    <property type="entry name" value="LytR_CpsA_psr"/>
</dbReference>
<comment type="caution">
    <text evidence="4">The sequence shown here is derived from an EMBL/GenBank/DDBJ whole genome shotgun (WGS) entry which is preliminary data.</text>
</comment>
<protein>
    <recommendedName>
        <fullName evidence="3">Cell envelope-related transcriptional attenuator domain-containing protein</fullName>
    </recommendedName>
</protein>
<dbReference type="EMBL" id="RQZF01000003">
    <property type="protein sequence ID" value="RRC95658.1"/>
    <property type="molecule type" value="Genomic_DNA"/>
</dbReference>
<evidence type="ECO:0000313" key="5">
    <source>
        <dbReference type="Proteomes" id="UP000280444"/>
    </source>
</evidence>
<accession>A0A3P1SET6</accession>
<organism evidence="4 5">
    <name type="scientific">Schaalia canis</name>
    <dbReference type="NCBI Taxonomy" id="100469"/>
    <lineage>
        <taxon>Bacteria</taxon>
        <taxon>Bacillati</taxon>
        <taxon>Actinomycetota</taxon>
        <taxon>Actinomycetes</taxon>
        <taxon>Actinomycetales</taxon>
        <taxon>Actinomycetaceae</taxon>
        <taxon>Schaalia</taxon>
    </lineage>
</organism>
<feature type="domain" description="Cell envelope-related transcriptional attenuator" evidence="3">
    <location>
        <begin position="115"/>
        <end position="245"/>
    </location>
</feature>
<dbReference type="PANTHER" id="PTHR33392:SF6">
    <property type="entry name" value="POLYISOPRENYL-TEICHOIC ACID--PEPTIDOGLYCAN TEICHOIC ACID TRANSFERASE TAGU"/>
    <property type="match status" value="1"/>
</dbReference>